<name>A0A0M2HGH3_MICTR</name>
<dbReference type="AlphaFoldDB" id="A0A0M2HGH3"/>
<keyword evidence="2" id="KW-1185">Reference proteome</keyword>
<dbReference type="Pfam" id="PF10117">
    <property type="entry name" value="McrBC"/>
    <property type="match status" value="1"/>
</dbReference>
<dbReference type="PANTHER" id="PTHR38733:SF1">
    <property type="entry name" value="TYPE IV METHYL-DIRECTED RESTRICTION ENZYME ECOKMCRBC"/>
    <property type="match status" value="1"/>
</dbReference>
<dbReference type="PANTHER" id="PTHR38733">
    <property type="entry name" value="PROTEIN MCRC"/>
    <property type="match status" value="1"/>
</dbReference>
<evidence type="ECO:0000313" key="2">
    <source>
        <dbReference type="Proteomes" id="UP000034098"/>
    </source>
</evidence>
<dbReference type="PATRIC" id="fig|69370.6.peg.44"/>
<dbReference type="InterPro" id="IPR019292">
    <property type="entry name" value="McrC"/>
</dbReference>
<organism evidence="1 2">
    <name type="scientific">Microbacterium trichothecenolyticum</name>
    <name type="common">Aureobacterium trichothecenolyticum</name>
    <dbReference type="NCBI Taxonomy" id="69370"/>
    <lineage>
        <taxon>Bacteria</taxon>
        <taxon>Bacillati</taxon>
        <taxon>Actinomycetota</taxon>
        <taxon>Actinomycetes</taxon>
        <taxon>Micrococcales</taxon>
        <taxon>Microbacteriaceae</taxon>
        <taxon>Microbacterium</taxon>
    </lineage>
</organism>
<dbReference type="EMBL" id="JYJA01000010">
    <property type="protein sequence ID" value="KJL45765.1"/>
    <property type="molecule type" value="Genomic_DNA"/>
</dbReference>
<comment type="caution">
    <text evidence="1">The sequence shown here is derived from an EMBL/GenBank/DDBJ whole genome shotgun (WGS) entry which is preliminary data.</text>
</comment>
<accession>A0A0M2HGH3</accession>
<dbReference type="Proteomes" id="UP000034098">
    <property type="component" value="Unassembled WGS sequence"/>
</dbReference>
<dbReference type="RefSeq" id="WP_045296073.1">
    <property type="nucleotide sequence ID" value="NZ_JYJA01000010.1"/>
</dbReference>
<gene>
    <name evidence="1" type="ORF">RS82_00045</name>
</gene>
<protein>
    <submittedName>
        <fullName evidence="1">5-methylcytosine-specific restriction enzyme subunit McrC</fullName>
    </submittedName>
</protein>
<sequence>MTALRRLAMPEVAAADWDVGKPILEIAEQSTTRATDALIAAVPAERWQDLNLTFQKAPGDQDWTVRAADFTGIARLEINGAPVHLRVTPKIADLDLFFLADWAYGTKSVGKKLKDARANLAALRPEPAACLLGWYVAEVLSFATRWLRRGYVVREEDLVGRVRGRIDVARYLNWSLAQARPHVIPARFTEPTHDTPANRYLKAGLRQVAVLARAVPLEGARTALDELTRRTLALFAGVADVPTRPQDAHRLNLTGPLRHYAPIVRFTTALLEGTYVSTEIGGHSQDAIMWSLNGLYEQALGNVLGAWPGATLVRGRHHATLVDSDGLVNGSTPVKPDYVIRRSDGTRLILDAKYKNAMPTVAAPAEETIDVAPTQRQRIRVRRADIYQTVAYGRHSGLRTDKVALLYPVALSPGESYPEPLRVIGFSPVCHVVFFDVGPSADGRRVDLYRALDAL</sequence>
<evidence type="ECO:0000313" key="1">
    <source>
        <dbReference type="EMBL" id="KJL45765.1"/>
    </source>
</evidence>
<proteinExistence type="predicted"/>
<reference evidence="1 2" key="1">
    <citation type="submission" date="2015-02" db="EMBL/GenBank/DDBJ databases">
        <title>Draft genome sequences of ten Microbacterium spp. with emphasis on heavy metal contaminated environments.</title>
        <authorList>
            <person name="Corretto E."/>
        </authorList>
    </citation>
    <scope>NUCLEOTIDE SEQUENCE [LARGE SCALE GENOMIC DNA]</scope>
    <source>
        <strain evidence="1 2">DSM 8608</strain>
    </source>
</reference>